<keyword evidence="2" id="KW-0732">Signal</keyword>
<organism evidence="4 5">
    <name type="scientific">Rheinheimera baltica</name>
    <dbReference type="NCBI Taxonomy" id="67576"/>
    <lineage>
        <taxon>Bacteria</taxon>
        <taxon>Pseudomonadati</taxon>
        <taxon>Pseudomonadota</taxon>
        <taxon>Gammaproteobacteria</taxon>
        <taxon>Chromatiales</taxon>
        <taxon>Chromatiaceae</taxon>
        <taxon>Rheinheimera</taxon>
    </lineage>
</organism>
<evidence type="ECO:0000256" key="2">
    <source>
        <dbReference type="SAM" id="SignalP"/>
    </source>
</evidence>
<dbReference type="SUPFAM" id="SSF53955">
    <property type="entry name" value="Lysozyme-like"/>
    <property type="match status" value="1"/>
</dbReference>
<protein>
    <submittedName>
        <fullName evidence="4">Lytic transglycosylase domain-containing protein</fullName>
    </submittedName>
</protein>
<proteinExistence type="inferred from homology"/>
<dbReference type="RefSeq" id="WP_305975515.1">
    <property type="nucleotide sequence ID" value="NZ_JAPJDZ010000021.1"/>
</dbReference>
<dbReference type="PROSITE" id="PS00922">
    <property type="entry name" value="TRANSGLYCOSYLASE"/>
    <property type="match status" value="1"/>
</dbReference>
<dbReference type="InterPro" id="IPR008258">
    <property type="entry name" value="Transglycosylase_SLT_dom_1"/>
</dbReference>
<evidence type="ECO:0000256" key="1">
    <source>
        <dbReference type="ARBA" id="ARBA00007734"/>
    </source>
</evidence>
<name>A0ABT9HYP3_9GAMM</name>
<evidence type="ECO:0000313" key="5">
    <source>
        <dbReference type="Proteomes" id="UP001231109"/>
    </source>
</evidence>
<gene>
    <name evidence="4" type="ORF">ORJ04_09785</name>
</gene>
<dbReference type="Gene3D" id="1.10.530.10">
    <property type="match status" value="1"/>
</dbReference>
<dbReference type="PANTHER" id="PTHR37423:SF2">
    <property type="entry name" value="MEMBRANE-BOUND LYTIC MUREIN TRANSGLYCOSYLASE C"/>
    <property type="match status" value="1"/>
</dbReference>
<comment type="caution">
    <text evidence="4">The sequence shown here is derived from an EMBL/GenBank/DDBJ whole genome shotgun (WGS) entry which is preliminary data.</text>
</comment>
<dbReference type="Proteomes" id="UP001231109">
    <property type="component" value="Unassembled WGS sequence"/>
</dbReference>
<feature type="domain" description="Transglycosylase SLT" evidence="3">
    <location>
        <begin position="110"/>
        <end position="195"/>
    </location>
</feature>
<feature type="signal peptide" evidence="2">
    <location>
        <begin position="1"/>
        <end position="22"/>
    </location>
</feature>
<dbReference type="InterPro" id="IPR000189">
    <property type="entry name" value="Transglyc_AS"/>
</dbReference>
<feature type="chain" id="PRO_5046627841" evidence="2">
    <location>
        <begin position="23"/>
        <end position="195"/>
    </location>
</feature>
<evidence type="ECO:0000259" key="3">
    <source>
        <dbReference type="Pfam" id="PF01464"/>
    </source>
</evidence>
<dbReference type="EMBL" id="JAPJDZ010000021">
    <property type="protein sequence ID" value="MDP5136240.1"/>
    <property type="molecule type" value="Genomic_DNA"/>
</dbReference>
<comment type="similarity">
    <text evidence="1">Belongs to the transglycosylase Slt family.</text>
</comment>
<dbReference type="Pfam" id="PF01464">
    <property type="entry name" value="SLT"/>
    <property type="match status" value="1"/>
</dbReference>
<reference evidence="4 5" key="1">
    <citation type="submission" date="2022-11" db="EMBL/GenBank/DDBJ databases">
        <title>Viruses from the air-sea interface of a natural surface slick.</title>
        <authorList>
            <person name="Rahlff J."/>
            <person name="Holmfeldt K."/>
        </authorList>
    </citation>
    <scope>NUCLEOTIDE SEQUENCE [LARGE SCALE GENOMIC DNA]</scope>
    <source>
        <strain evidence="4 5">SMS4</strain>
    </source>
</reference>
<sequence length="195" mass="21254">MHRVNYCVFYLCLSVLSAVALANAPAEAKKQLKLSPGDKPLTNMTPGIKSVQPQTLVYKSVSANGTASFSDRQPINRPFELKRYDCFACDPVSTVNWHTTPLYLRPYNRLISNAASENKLDPALIRAVIHAESSFRPSVISRKGAIGLMQLMPETATQLGVDDATLPEQNIAGGSRYLANLLKQHNGDLTLALAA</sequence>
<keyword evidence="5" id="KW-1185">Reference proteome</keyword>
<feature type="non-terminal residue" evidence="4">
    <location>
        <position position="195"/>
    </location>
</feature>
<accession>A0ABT9HYP3</accession>
<dbReference type="CDD" id="cd16896">
    <property type="entry name" value="LT_Slt70-like"/>
    <property type="match status" value="1"/>
</dbReference>
<evidence type="ECO:0000313" key="4">
    <source>
        <dbReference type="EMBL" id="MDP5136240.1"/>
    </source>
</evidence>
<dbReference type="InterPro" id="IPR023346">
    <property type="entry name" value="Lysozyme-like_dom_sf"/>
</dbReference>
<dbReference type="PANTHER" id="PTHR37423">
    <property type="entry name" value="SOLUBLE LYTIC MUREIN TRANSGLYCOSYLASE-RELATED"/>
    <property type="match status" value="1"/>
</dbReference>